<dbReference type="InterPro" id="IPR023271">
    <property type="entry name" value="Aquaporin-like"/>
</dbReference>
<organism evidence="9 10">
    <name type="scientific">SAR86 cluster bacterium</name>
    <dbReference type="NCBI Taxonomy" id="2030880"/>
    <lineage>
        <taxon>Bacteria</taxon>
        <taxon>Pseudomonadati</taxon>
        <taxon>Pseudomonadota</taxon>
        <taxon>Gammaproteobacteria</taxon>
        <taxon>SAR86 cluster</taxon>
    </lineage>
</organism>
<dbReference type="EMBL" id="QOPD01000001">
    <property type="protein sequence ID" value="RCL39377.1"/>
    <property type="molecule type" value="Genomic_DNA"/>
</dbReference>
<comment type="subcellular location">
    <subcellularLocation>
        <location evidence="1">Endomembrane system</location>
        <topology evidence="1">Multi-pass membrane protein</topology>
    </subcellularLocation>
</comment>
<dbReference type="GO" id="GO:0005737">
    <property type="term" value="C:cytoplasm"/>
    <property type="evidence" value="ECO:0007669"/>
    <property type="project" value="UniProtKB-ARBA"/>
</dbReference>
<feature type="transmembrane region" description="Helical" evidence="8">
    <location>
        <begin position="182"/>
        <end position="205"/>
    </location>
</feature>
<evidence type="ECO:0000256" key="4">
    <source>
        <dbReference type="ARBA" id="ARBA00022737"/>
    </source>
</evidence>
<dbReference type="PANTHER" id="PTHR45665:SF9">
    <property type="entry name" value="AQUAPORIN-8"/>
    <property type="match status" value="1"/>
</dbReference>
<protein>
    <submittedName>
        <fullName evidence="9">Aquaporin family protein</fullName>
    </submittedName>
</protein>
<proteinExistence type="inferred from homology"/>
<sequence length="210" mass="22955">MLKQSIAELFGTASLVSVVIGSGIMAERLAAGNEAIMLLANSFATFLGLFFLITVLGRISSQFNPVVSMVMLLEKKISNAQFLLFGLFQILGALVGVVMTNLMFDLDPISLAQKSRYGANLWFSEIIATAMLIIVILSSPPKKVAIMVASFIGAAYWFTSSTSFANPAVTFGRIFSDTFTGIYAFDALYFMIAQILGAILGLFFYRYLWK</sequence>
<evidence type="ECO:0000256" key="3">
    <source>
        <dbReference type="ARBA" id="ARBA00022692"/>
    </source>
</evidence>
<evidence type="ECO:0000256" key="6">
    <source>
        <dbReference type="ARBA" id="ARBA00023136"/>
    </source>
</evidence>
<keyword evidence="4" id="KW-0677">Repeat</keyword>
<dbReference type="GO" id="GO:0019755">
    <property type="term" value="P:one-carbon compound transport"/>
    <property type="evidence" value="ECO:0007669"/>
    <property type="project" value="UniProtKB-ARBA"/>
</dbReference>
<dbReference type="AlphaFoldDB" id="A0A368BR83"/>
<evidence type="ECO:0000256" key="7">
    <source>
        <dbReference type="RuleBase" id="RU000477"/>
    </source>
</evidence>
<evidence type="ECO:0000313" key="9">
    <source>
        <dbReference type="EMBL" id="RCL39377.1"/>
    </source>
</evidence>
<evidence type="ECO:0000313" key="10">
    <source>
        <dbReference type="Proteomes" id="UP000252147"/>
    </source>
</evidence>
<keyword evidence="5 8" id="KW-1133">Transmembrane helix</keyword>
<comment type="similarity">
    <text evidence="7">Belongs to the MIP/aquaporin (TC 1.A.8) family.</text>
</comment>
<dbReference type="GO" id="GO:0012505">
    <property type="term" value="C:endomembrane system"/>
    <property type="evidence" value="ECO:0007669"/>
    <property type="project" value="UniProtKB-SubCell"/>
</dbReference>
<evidence type="ECO:0000256" key="1">
    <source>
        <dbReference type="ARBA" id="ARBA00004127"/>
    </source>
</evidence>
<evidence type="ECO:0000256" key="2">
    <source>
        <dbReference type="ARBA" id="ARBA00022448"/>
    </source>
</evidence>
<dbReference type="PANTHER" id="PTHR45665">
    <property type="entry name" value="AQUAPORIN-8"/>
    <property type="match status" value="1"/>
</dbReference>
<dbReference type="GO" id="GO:0016020">
    <property type="term" value="C:membrane"/>
    <property type="evidence" value="ECO:0007669"/>
    <property type="project" value="InterPro"/>
</dbReference>
<name>A0A368BR83_9GAMM</name>
<dbReference type="InterPro" id="IPR034294">
    <property type="entry name" value="Aquaporin_transptr"/>
</dbReference>
<keyword evidence="6 8" id="KW-0472">Membrane</keyword>
<keyword evidence="2 7" id="KW-0813">Transport</keyword>
<evidence type="ECO:0000256" key="5">
    <source>
        <dbReference type="ARBA" id="ARBA00022989"/>
    </source>
</evidence>
<feature type="transmembrane region" description="Helical" evidence="8">
    <location>
        <begin position="144"/>
        <end position="162"/>
    </location>
</feature>
<dbReference type="SUPFAM" id="SSF81338">
    <property type="entry name" value="Aquaporin-like"/>
    <property type="match status" value="1"/>
</dbReference>
<reference evidence="9 10" key="1">
    <citation type="journal article" date="2018" name="Microbiome">
        <title>Fine metagenomic profile of the Mediterranean stratified and mixed water columns revealed by assembly and recruitment.</title>
        <authorList>
            <person name="Haro-Moreno J.M."/>
            <person name="Lopez-Perez M."/>
            <person name="De La Torre J.R."/>
            <person name="Picazo A."/>
            <person name="Camacho A."/>
            <person name="Rodriguez-Valera F."/>
        </authorList>
    </citation>
    <scope>NUCLEOTIDE SEQUENCE [LARGE SCALE GENOMIC DNA]</scope>
    <source>
        <strain evidence="9">MED-G83</strain>
    </source>
</reference>
<accession>A0A368BR83</accession>
<dbReference type="PRINTS" id="PR00783">
    <property type="entry name" value="MINTRINSICP"/>
</dbReference>
<comment type="caution">
    <text evidence="9">The sequence shown here is derived from an EMBL/GenBank/DDBJ whole genome shotgun (WGS) entry which is preliminary data.</text>
</comment>
<dbReference type="GO" id="GO:0015250">
    <property type="term" value="F:water channel activity"/>
    <property type="evidence" value="ECO:0007669"/>
    <property type="project" value="TreeGrafter"/>
</dbReference>
<feature type="transmembrane region" description="Helical" evidence="8">
    <location>
        <begin position="119"/>
        <end position="137"/>
    </location>
</feature>
<dbReference type="InterPro" id="IPR000425">
    <property type="entry name" value="MIP"/>
</dbReference>
<evidence type="ECO:0000256" key="8">
    <source>
        <dbReference type="SAM" id="Phobius"/>
    </source>
</evidence>
<feature type="transmembrane region" description="Helical" evidence="8">
    <location>
        <begin position="80"/>
        <end position="99"/>
    </location>
</feature>
<dbReference type="Gene3D" id="1.20.1080.10">
    <property type="entry name" value="Glycerol uptake facilitator protein"/>
    <property type="match status" value="2"/>
</dbReference>
<gene>
    <name evidence="9" type="ORF">DBW97_01210</name>
</gene>
<feature type="transmembrane region" description="Helical" evidence="8">
    <location>
        <begin position="36"/>
        <end position="59"/>
    </location>
</feature>
<dbReference type="Proteomes" id="UP000252147">
    <property type="component" value="Unassembled WGS sequence"/>
</dbReference>
<dbReference type="Pfam" id="PF00230">
    <property type="entry name" value="MIP"/>
    <property type="match status" value="1"/>
</dbReference>
<keyword evidence="3 7" id="KW-0812">Transmembrane</keyword>